<proteinExistence type="predicted"/>
<organism evidence="1 2">
    <name type="scientific">Klebsiella phage vB_Kpn_K42PH8</name>
    <dbReference type="NCBI Taxonomy" id="3071665"/>
    <lineage>
        <taxon>Viruses</taxon>
        <taxon>Duplodnaviria</taxon>
        <taxon>Heunggongvirae</taxon>
        <taxon>Uroviricota</taxon>
        <taxon>Caudoviricetes</taxon>
        <taxon>Autographivirales</taxon>
        <taxon>Autotranscriptaviridae</taxon>
        <taxon>Studiervirinae</taxon>
        <taxon>Przondovirus</taxon>
        <taxon>Przondovirus K42PH8</taxon>
    </lineage>
</organism>
<accession>A0AAV1MIA4</accession>
<name>A0AAV1MIA4_9CAUD</name>
<reference evidence="1 2" key="1">
    <citation type="submission" date="2023-10" db="EMBL/GenBank/DDBJ databases">
        <authorList>
            <person name="Robby Concha-Eloko"/>
            <person name="Pilar Barberan- Martinez"/>
            <person name="Rafael Sanjuan"/>
            <person name="Pilar Domingo-Calap"/>
        </authorList>
    </citation>
    <scope>NUCLEOTIDE SEQUENCE [LARGE SCALE GENOMIC DNA]</scope>
</reference>
<gene>
    <name evidence="1" type="ORF">K42PH8_LOCUS4</name>
</gene>
<protein>
    <submittedName>
        <fullName evidence="1">Uncharacterized protein</fullName>
    </submittedName>
</protein>
<sequence>MRVATMITTSARQLAITLRIYTMEIVMQALNHGVIMTTARDYTGATKYMVQYGLQFTVFDSFREALQDYTDCVTHSQECGD</sequence>
<evidence type="ECO:0000313" key="1">
    <source>
        <dbReference type="EMBL" id="CAK6603898.1"/>
    </source>
</evidence>
<keyword evidence="2" id="KW-1185">Reference proteome</keyword>
<dbReference type="Proteomes" id="UP001497409">
    <property type="component" value="Chromosome"/>
</dbReference>
<dbReference type="EMBL" id="OY979396">
    <property type="protein sequence ID" value="CAK6603898.1"/>
    <property type="molecule type" value="Genomic_DNA"/>
</dbReference>
<evidence type="ECO:0000313" key="2">
    <source>
        <dbReference type="Proteomes" id="UP001497409"/>
    </source>
</evidence>